<dbReference type="Proteomes" id="UP000093352">
    <property type="component" value="Unassembled WGS sequence"/>
</dbReference>
<dbReference type="EMBL" id="VJXW01000008">
    <property type="protein sequence ID" value="TRW26084.1"/>
    <property type="molecule type" value="Genomic_DNA"/>
</dbReference>
<dbReference type="PANTHER" id="PTHR10242:SF2">
    <property type="entry name" value="N-GLYCOSYLASE_DNA LYASE"/>
    <property type="match status" value="1"/>
</dbReference>
<dbReference type="GO" id="GO:0008534">
    <property type="term" value="F:oxidized purine nucleobase lesion DNA N-glycosylase activity"/>
    <property type="evidence" value="ECO:0007669"/>
    <property type="project" value="InterPro"/>
</dbReference>
<dbReference type="STRING" id="1871336.BBG48_02235"/>
<dbReference type="SUPFAM" id="SSF55945">
    <property type="entry name" value="TATA-box binding protein-like"/>
    <property type="match status" value="1"/>
</dbReference>
<evidence type="ECO:0000256" key="3">
    <source>
        <dbReference type="ARBA" id="ARBA00022763"/>
    </source>
</evidence>
<dbReference type="InterPro" id="IPR012904">
    <property type="entry name" value="OGG_N"/>
</dbReference>
<keyword evidence="5" id="KW-0234">DNA repair</keyword>
<evidence type="ECO:0000313" key="13">
    <source>
        <dbReference type="Proteomes" id="UP000093352"/>
    </source>
</evidence>
<dbReference type="SUPFAM" id="SSF48150">
    <property type="entry name" value="DNA-glycosylase"/>
    <property type="match status" value="1"/>
</dbReference>
<dbReference type="Pfam" id="PF07934">
    <property type="entry name" value="OGG_N"/>
    <property type="match status" value="1"/>
</dbReference>
<evidence type="ECO:0000313" key="14">
    <source>
        <dbReference type="Proteomes" id="UP000319424"/>
    </source>
</evidence>
<dbReference type="GO" id="GO:0003684">
    <property type="term" value="F:damaged DNA binding"/>
    <property type="evidence" value="ECO:0007669"/>
    <property type="project" value="InterPro"/>
</dbReference>
<feature type="domain" description="HhH-GPD" evidence="10">
    <location>
        <begin position="122"/>
        <end position="286"/>
    </location>
</feature>
<comment type="caution">
    <text evidence="11">The sequence shown here is derived from an EMBL/GenBank/DDBJ whole genome shotgun (WGS) entry which is preliminary data.</text>
</comment>
<comment type="similarity">
    <text evidence="1">Belongs to the type-1 OGG1 family.</text>
</comment>
<dbReference type="Gene3D" id="1.10.1670.10">
    <property type="entry name" value="Helix-hairpin-Helix base-excision DNA repair enzymes (C-terminal)"/>
    <property type="match status" value="1"/>
</dbReference>
<dbReference type="InterPro" id="IPR052054">
    <property type="entry name" value="Oxidative_DNA_repair_enzyme"/>
</dbReference>
<dbReference type="SMART" id="SM00478">
    <property type="entry name" value="ENDO3c"/>
    <property type="match status" value="1"/>
</dbReference>
<name>A0A371IJY7_9FIRM</name>
<dbReference type="Proteomes" id="UP000319424">
    <property type="component" value="Unassembled WGS sequence"/>
</dbReference>
<evidence type="ECO:0000256" key="8">
    <source>
        <dbReference type="ARBA" id="ARBA00023295"/>
    </source>
</evidence>
<reference evidence="11 13" key="1">
    <citation type="journal article" date="2016" name="Genome Announc.">
        <title>Draft Genome Sequence of Criibacterium bergeronii gen. nov., sp. nov., Strain CCRI-22567T, Isolated from a Vaginal Sample from a Woman with Bacterial Vaginosis.</title>
        <authorList>
            <person name="Maheux A.F."/>
            <person name="Berube E."/>
            <person name="Boudreau D.K."/>
            <person name="Raymond F."/>
            <person name="Corbeil J."/>
            <person name="Roy P.H."/>
            <person name="Boissinot M."/>
            <person name="Omar R.F."/>
        </authorList>
    </citation>
    <scope>NUCLEOTIDE SEQUENCE [LARGE SCALE GENOMIC DNA]</scope>
    <source>
        <strain evidence="11 13">CCRI-22567</strain>
    </source>
</reference>
<dbReference type="AlphaFoldDB" id="A0A371IJY7"/>
<dbReference type="Gene3D" id="1.10.340.30">
    <property type="entry name" value="Hypothetical protein, domain 2"/>
    <property type="match status" value="1"/>
</dbReference>
<evidence type="ECO:0000256" key="2">
    <source>
        <dbReference type="ARBA" id="ARBA00012720"/>
    </source>
</evidence>
<dbReference type="RefSeq" id="WP_068912445.1">
    <property type="nucleotide sequence ID" value="NZ_MBEW02000020.1"/>
</dbReference>
<dbReference type="GO" id="GO:0006284">
    <property type="term" value="P:base-excision repair"/>
    <property type="evidence" value="ECO:0007669"/>
    <property type="project" value="InterPro"/>
</dbReference>
<keyword evidence="7" id="KW-0511">Multifunctional enzyme</keyword>
<evidence type="ECO:0000313" key="11">
    <source>
        <dbReference type="EMBL" id="RDY20786.1"/>
    </source>
</evidence>
<dbReference type="InterPro" id="IPR023170">
    <property type="entry name" value="HhH_base_excis_C"/>
</dbReference>
<keyword evidence="8" id="KW-0326">Glycosidase</keyword>
<evidence type="ECO:0000256" key="7">
    <source>
        <dbReference type="ARBA" id="ARBA00023268"/>
    </source>
</evidence>
<dbReference type="GO" id="GO:0140078">
    <property type="term" value="F:class I DNA-(apurinic or apyrimidinic site) endonuclease activity"/>
    <property type="evidence" value="ECO:0007669"/>
    <property type="project" value="UniProtKB-EC"/>
</dbReference>
<dbReference type="PANTHER" id="PTHR10242">
    <property type="entry name" value="8-OXOGUANINE DNA GLYCOSYLASE"/>
    <property type="match status" value="1"/>
</dbReference>
<dbReference type="EC" id="4.2.99.18" evidence="2"/>
<keyword evidence="4" id="KW-0378">Hydrolase</keyword>
<dbReference type="Pfam" id="PF00730">
    <property type="entry name" value="HhH-GPD"/>
    <property type="match status" value="1"/>
</dbReference>
<dbReference type="Gene3D" id="3.30.310.260">
    <property type="match status" value="1"/>
</dbReference>
<reference evidence="11" key="2">
    <citation type="submission" date="2018-07" db="EMBL/GenBank/DDBJ databases">
        <authorList>
            <person name="Quirk P.G."/>
            <person name="Krulwich T.A."/>
        </authorList>
    </citation>
    <scope>NUCLEOTIDE SEQUENCE</scope>
    <source>
        <strain evidence="11">CCRI-22567</strain>
    </source>
</reference>
<dbReference type="InterPro" id="IPR003265">
    <property type="entry name" value="HhH-GPD_domain"/>
</dbReference>
<keyword evidence="6" id="KW-0456">Lyase</keyword>
<evidence type="ECO:0000256" key="1">
    <source>
        <dbReference type="ARBA" id="ARBA00010679"/>
    </source>
</evidence>
<dbReference type="GO" id="GO:0006289">
    <property type="term" value="P:nucleotide-excision repair"/>
    <property type="evidence" value="ECO:0007669"/>
    <property type="project" value="InterPro"/>
</dbReference>
<keyword evidence="13" id="KW-1185">Reference proteome</keyword>
<dbReference type="OrthoDB" id="9798522at2"/>
<dbReference type="CDD" id="cd00056">
    <property type="entry name" value="ENDO3c"/>
    <property type="match status" value="1"/>
</dbReference>
<reference evidence="12 14" key="3">
    <citation type="submission" date="2019-07" db="EMBL/GenBank/DDBJ databases">
        <title>Criibacterium bergeronii gen. nov., sp. nov. isolated from human clinical samples.</title>
        <authorList>
            <person name="Maheux A.F."/>
            <person name="Boudreau D.K."/>
            <person name="Berube E."/>
            <person name="Brodeur S."/>
            <person name="Bernard K.A."/>
            <person name="Abed J.Y."/>
            <person name="Ducrey E."/>
            <person name="Guay E.F."/>
            <person name="Raymond F."/>
            <person name="Corbeil J."/>
            <person name="Domingo M.-C."/>
            <person name="Roy P.H."/>
            <person name="Boissinot M."/>
            <person name="Tocheva E.I."/>
            <person name="Omar R.F."/>
        </authorList>
    </citation>
    <scope>NUCLEOTIDE SEQUENCE [LARGE SCALE GENOMIC DNA]</scope>
    <source>
        <strain evidence="12 14">CCRI-24246</strain>
    </source>
</reference>
<sequence>MQIIQKKDAVILQDCPDFVPEHIFECGQCFRFYKQEDNSYAIVAKNKVINVSKNENDVILRNTNITDYETIWKNYFDLDTNYSKIKKALKPMDEHLNVACDFGSGMRILNQDFHENVISFIISARNSITSIKKCVLFLSEHLGEKLQSLDGVTYYAFPTLEALANADMEVLKASKAAFRAPYIKKAAQKMLDDNMTYDDFKNLNLDETAQLLQTLPGVGPKVADCIALFSLNKSDAFPVDVWVKRVMEEFYVKEQNYSLKNMRTYGINHFGALAGYAQQYLFYYARQNGLGKKKNLTKEL</sequence>
<comment type="catalytic activity">
    <reaction evidence="9">
        <text>2'-deoxyribonucleotide-(2'-deoxyribose 5'-phosphate)-2'-deoxyribonucleotide-DNA = a 3'-end 2'-deoxyribonucleotide-(2,3-dehydro-2,3-deoxyribose 5'-phosphate)-DNA + a 5'-end 5'-phospho-2'-deoxyribonucleoside-DNA + H(+)</text>
        <dbReference type="Rhea" id="RHEA:66592"/>
        <dbReference type="Rhea" id="RHEA-COMP:13180"/>
        <dbReference type="Rhea" id="RHEA-COMP:16897"/>
        <dbReference type="Rhea" id="RHEA-COMP:17067"/>
        <dbReference type="ChEBI" id="CHEBI:15378"/>
        <dbReference type="ChEBI" id="CHEBI:136412"/>
        <dbReference type="ChEBI" id="CHEBI:157695"/>
        <dbReference type="ChEBI" id="CHEBI:167181"/>
        <dbReference type="EC" id="4.2.99.18"/>
    </reaction>
</comment>
<proteinExistence type="inferred from homology"/>
<evidence type="ECO:0000256" key="9">
    <source>
        <dbReference type="ARBA" id="ARBA00044632"/>
    </source>
</evidence>
<evidence type="ECO:0000256" key="4">
    <source>
        <dbReference type="ARBA" id="ARBA00022801"/>
    </source>
</evidence>
<dbReference type="EMBL" id="MBEW02000020">
    <property type="protein sequence ID" value="RDY20786.1"/>
    <property type="molecule type" value="Genomic_DNA"/>
</dbReference>
<gene>
    <name evidence="11" type="ORF">BBG48_008160</name>
    <name evidence="12" type="ORF">FL857_06610</name>
</gene>
<organism evidence="11 13">
    <name type="scientific">Criibacterium bergeronii</name>
    <dbReference type="NCBI Taxonomy" id="1871336"/>
    <lineage>
        <taxon>Bacteria</taxon>
        <taxon>Bacillati</taxon>
        <taxon>Bacillota</taxon>
        <taxon>Clostridia</taxon>
        <taxon>Peptostreptococcales</taxon>
        <taxon>Filifactoraceae</taxon>
        <taxon>Criibacterium</taxon>
    </lineage>
</organism>
<keyword evidence="3" id="KW-0227">DNA damage</keyword>
<evidence type="ECO:0000256" key="6">
    <source>
        <dbReference type="ARBA" id="ARBA00023239"/>
    </source>
</evidence>
<evidence type="ECO:0000313" key="12">
    <source>
        <dbReference type="EMBL" id="TRW26084.1"/>
    </source>
</evidence>
<dbReference type="InterPro" id="IPR011257">
    <property type="entry name" value="DNA_glycosylase"/>
</dbReference>
<accession>A0A371IJY7</accession>
<evidence type="ECO:0000259" key="10">
    <source>
        <dbReference type="SMART" id="SM00478"/>
    </source>
</evidence>
<protein>
    <recommendedName>
        <fullName evidence="2">DNA-(apurinic or apyrimidinic site) lyase</fullName>
        <ecNumber evidence="2">4.2.99.18</ecNumber>
    </recommendedName>
</protein>
<evidence type="ECO:0000256" key="5">
    <source>
        <dbReference type="ARBA" id="ARBA00023204"/>
    </source>
</evidence>